<evidence type="ECO:0000313" key="2">
    <source>
        <dbReference type="Proteomes" id="UP000006764"/>
    </source>
</evidence>
<accession>A0A0B4XRI4</accession>
<keyword evidence="2" id="KW-1185">Reference proteome</keyword>
<reference evidence="1 2" key="1">
    <citation type="journal article" date="2012" name="J. Bacteriol.">
        <title>Genome sequence of an alkane-degrading bacterium, Alcanivorax pacificus type strain W11-5, isolated from deep sea sediment.</title>
        <authorList>
            <person name="Lai Q."/>
            <person name="Shao Z."/>
        </authorList>
    </citation>
    <scope>NUCLEOTIDE SEQUENCE [LARGE SCALE GENOMIC DNA]</scope>
    <source>
        <strain evidence="1 2">W11-5</strain>
    </source>
</reference>
<dbReference type="AlphaFoldDB" id="A0A0B4XRI4"/>
<dbReference type="Proteomes" id="UP000006764">
    <property type="component" value="Chromosome"/>
</dbReference>
<gene>
    <name evidence="1" type="ORF">S7S_17020</name>
</gene>
<dbReference type="EMBL" id="CP004387">
    <property type="protein sequence ID" value="AJD49816.1"/>
    <property type="molecule type" value="Genomic_DNA"/>
</dbReference>
<dbReference type="STRING" id="391936.S7S_17020"/>
<dbReference type="HOGENOM" id="CLU_093386_0_0_6"/>
<dbReference type="KEGG" id="apac:S7S_17020"/>
<organism evidence="1 2">
    <name type="scientific">Isoalcanivorax pacificus W11-5</name>
    <dbReference type="NCBI Taxonomy" id="391936"/>
    <lineage>
        <taxon>Bacteria</taxon>
        <taxon>Pseudomonadati</taxon>
        <taxon>Pseudomonadota</taxon>
        <taxon>Gammaproteobacteria</taxon>
        <taxon>Oceanospirillales</taxon>
        <taxon>Alcanivoracaceae</taxon>
        <taxon>Isoalcanivorax</taxon>
    </lineage>
</organism>
<dbReference type="OrthoDB" id="9156081at2"/>
<protein>
    <submittedName>
        <fullName evidence="1">Uncharacterized protein</fullName>
    </submittedName>
</protein>
<proteinExistence type="predicted"/>
<evidence type="ECO:0000313" key="1">
    <source>
        <dbReference type="EMBL" id="AJD49816.1"/>
    </source>
</evidence>
<name>A0A0B4XRI4_9GAMM</name>
<sequence>MDQKNFETLAVIGEAYSAKEGYALFGRYCLHKEAGLNKAAISAIREFVVHARGKPVSAQREVALELVQLGYSNQRAHQLLPHPLREYLKEVFQQWSEEAPESATPLKWLGYASRDVRFHHKALAIDPDDPVCIIEVATSCLNYVYYQAHHLSESFFIGDPDESRKTLAKVDEWLARLPPSPKKEALQSEVAYFNHLVGCWEEYTGQDAKETFPQWCADREKDIRFSSVYYYEK</sequence>
<dbReference type="RefSeq" id="WP_008732985.1">
    <property type="nucleotide sequence ID" value="NZ_CP004387.1"/>
</dbReference>